<accession>A0AAN9I9A2</accession>
<dbReference type="EMBL" id="JAYKXN010000007">
    <property type="protein sequence ID" value="KAK7271072.1"/>
    <property type="molecule type" value="Genomic_DNA"/>
</dbReference>
<dbReference type="PANTHER" id="PTHR33645">
    <property type="entry name" value="AMINOPEPTIDASE (DUF3754)"/>
    <property type="match status" value="1"/>
</dbReference>
<organism evidence="1 2">
    <name type="scientific">Clitoria ternatea</name>
    <name type="common">Butterfly pea</name>
    <dbReference type="NCBI Taxonomy" id="43366"/>
    <lineage>
        <taxon>Eukaryota</taxon>
        <taxon>Viridiplantae</taxon>
        <taxon>Streptophyta</taxon>
        <taxon>Embryophyta</taxon>
        <taxon>Tracheophyta</taxon>
        <taxon>Spermatophyta</taxon>
        <taxon>Magnoliopsida</taxon>
        <taxon>eudicotyledons</taxon>
        <taxon>Gunneridae</taxon>
        <taxon>Pentapetalae</taxon>
        <taxon>rosids</taxon>
        <taxon>fabids</taxon>
        <taxon>Fabales</taxon>
        <taxon>Fabaceae</taxon>
        <taxon>Papilionoideae</taxon>
        <taxon>50 kb inversion clade</taxon>
        <taxon>NPAAA clade</taxon>
        <taxon>indigoferoid/millettioid clade</taxon>
        <taxon>Phaseoleae</taxon>
        <taxon>Clitoria</taxon>
    </lineage>
</organism>
<evidence type="ECO:0000313" key="2">
    <source>
        <dbReference type="Proteomes" id="UP001359559"/>
    </source>
</evidence>
<sequence length="495" mass="57075">MAQSSVEGMGHDKKKEVIRIERESVIPVMKPKLIMTLANLIKHSSDRVEFLKLCKRIEYTIRAWYLLQFEDMMQLYSLFDPVSGAQKLEHERLPPGEIDELEQNFLTYLFEVMKKSNFKIATQDEIDIAHSGQYLLNLPITVNESKLDKVLLRKYFEEHPQNNLPDFFDKYIIFRRGIGLDQTTDFFIMEKVDMLIARFWAYLLRKTGLEKILSSWSKRRHRKDPKKGDENNSETYQGDVYERIRLEKLPLSFGNLLNKTTIQEPTFDRIIVVYRPASSSSKKKERGIFVKHFKTIPMADMEIVLPEKKNPGLTPMDWVKFLGSAIVGLVAVVSSLEMSTANLRVIGAILSTVLGYCIKTYFTFQQNLVAYQNLITQSMYDKQLDSGKATLLHLCDDVIQQEVKEVILSFFILMEQGKATRQELDKLCEEILKEEFGETCNFDVDDAIEKLEKLGIVTKDVISRYQCVGLKRANEIIGTTTEELVVKAKQGCATP</sequence>
<evidence type="ECO:0008006" key="3">
    <source>
        <dbReference type="Google" id="ProtNLM"/>
    </source>
</evidence>
<dbReference type="InterPro" id="IPR022227">
    <property type="entry name" value="DUF3754"/>
</dbReference>
<dbReference type="Pfam" id="PF12576">
    <property type="entry name" value="DUF3754"/>
    <property type="match status" value="1"/>
</dbReference>
<reference evidence="1 2" key="1">
    <citation type="submission" date="2024-01" db="EMBL/GenBank/DDBJ databases">
        <title>The genomes of 5 underutilized Papilionoideae crops provide insights into root nodulation and disease resistance.</title>
        <authorList>
            <person name="Yuan L."/>
        </authorList>
    </citation>
    <scope>NUCLEOTIDE SEQUENCE [LARGE SCALE GENOMIC DNA]</scope>
    <source>
        <strain evidence="1">LY-2023</strain>
        <tissue evidence="1">Leaf</tissue>
    </source>
</reference>
<dbReference type="Proteomes" id="UP001359559">
    <property type="component" value="Unassembled WGS sequence"/>
</dbReference>
<gene>
    <name evidence="1" type="ORF">RJT34_26678</name>
</gene>
<comment type="caution">
    <text evidence="1">The sequence shown here is derived from an EMBL/GenBank/DDBJ whole genome shotgun (WGS) entry which is preliminary data.</text>
</comment>
<evidence type="ECO:0000313" key="1">
    <source>
        <dbReference type="EMBL" id="KAK7271072.1"/>
    </source>
</evidence>
<dbReference type="PANTHER" id="PTHR33645:SF10">
    <property type="entry name" value="AMINOPEPTIDASE"/>
    <property type="match status" value="1"/>
</dbReference>
<name>A0AAN9I9A2_CLITE</name>
<protein>
    <recommendedName>
        <fullName evidence="3">Aminopeptidase</fullName>
    </recommendedName>
</protein>
<dbReference type="AlphaFoldDB" id="A0AAN9I9A2"/>
<proteinExistence type="predicted"/>
<keyword evidence="2" id="KW-1185">Reference proteome</keyword>